<keyword evidence="1" id="KW-0472">Membrane</keyword>
<name>A0A2M4D2X5_ANODA</name>
<dbReference type="EMBL" id="GGFL01007719">
    <property type="protein sequence ID" value="MBW71897.1"/>
    <property type="molecule type" value="Transcribed_RNA"/>
</dbReference>
<dbReference type="AlphaFoldDB" id="A0A2M4D2X5"/>
<proteinExistence type="predicted"/>
<evidence type="ECO:0000313" key="2">
    <source>
        <dbReference type="EMBL" id="MBW71897.1"/>
    </source>
</evidence>
<accession>A0A2M4D2X5</accession>
<feature type="transmembrane region" description="Helical" evidence="1">
    <location>
        <begin position="12"/>
        <end position="29"/>
    </location>
</feature>
<organism evidence="2">
    <name type="scientific">Anopheles darlingi</name>
    <name type="common">Mosquito</name>
    <dbReference type="NCBI Taxonomy" id="43151"/>
    <lineage>
        <taxon>Eukaryota</taxon>
        <taxon>Metazoa</taxon>
        <taxon>Ecdysozoa</taxon>
        <taxon>Arthropoda</taxon>
        <taxon>Hexapoda</taxon>
        <taxon>Insecta</taxon>
        <taxon>Pterygota</taxon>
        <taxon>Neoptera</taxon>
        <taxon>Endopterygota</taxon>
        <taxon>Diptera</taxon>
        <taxon>Nematocera</taxon>
        <taxon>Culicoidea</taxon>
        <taxon>Culicidae</taxon>
        <taxon>Anophelinae</taxon>
        <taxon>Anopheles</taxon>
    </lineage>
</organism>
<keyword evidence="1" id="KW-1133">Transmembrane helix</keyword>
<protein>
    <submittedName>
        <fullName evidence="2">Putative secreted protein</fullName>
    </submittedName>
</protein>
<evidence type="ECO:0000256" key="1">
    <source>
        <dbReference type="SAM" id="Phobius"/>
    </source>
</evidence>
<reference evidence="2" key="1">
    <citation type="submission" date="2018-01" db="EMBL/GenBank/DDBJ databases">
        <title>An insight into the sialome of Amazonian anophelines.</title>
        <authorList>
            <person name="Ribeiro J.M."/>
            <person name="Scarpassa V."/>
            <person name="Calvo E."/>
        </authorList>
    </citation>
    <scope>NUCLEOTIDE SEQUENCE</scope>
</reference>
<sequence length="69" mass="8023">MVHLPRKLTRRAVRFLYAVALVVLIRNSVDIHTSIYFANIKHHSYSFGLRLAIHIPYCFSTSARTFFGK</sequence>
<keyword evidence="1" id="KW-0812">Transmembrane</keyword>